<protein>
    <recommendedName>
        <fullName evidence="4">EF-hand domain-containing protein</fullName>
    </recommendedName>
</protein>
<dbReference type="PROSITE" id="PS00018">
    <property type="entry name" value="EF_HAND_1"/>
    <property type="match status" value="1"/>
</dbReference>
<sequence>MVLGPALFALLLAISSCAEPARGGLRSRVKHNETLTGVCVPKEELTETDESDPILEVSTRYEQDGWCVFGGLGNWASECAIARRIRNVNNFALVFEPMYAQILNSSWSTPFTLRLFDGRTLVIRDHFYPLDDLYCYVNNWYDLPRAEVVQNFTFLEEVSNQWCKHLETLVPNYFRLSWDDLKNESLVDEAFLENLEKDGATSGEVPEWVVNGMYLHAAAKCVLRGNNQGALCDIANCAERACWGHADRKTLQYTVRGECKKVVLTTAPGKIGPEGRKKSSVNERKDEDEDSFESKEDGLNRDAAKNATAEALQRDLEIGRLFRMPSGALALCCQLMSSDDEKIRFVFDMFDTNDDGLLSALEVQQLVEHSLREARCRAPRPHIDINPPAALQQNSPVFCNCWHVLVPSCVFSPRDIRGLWLWSP</sequence>
<keyword evidence="3" id="KW-0732">Signal</keyword>
<name>A0ABP0HF47_9DINO</name>
<keyword evidence="1" id="KW-0106">Calcium</keyword>
<keyword evidence="6" id="KW-1185">Reference proteome</keyword>
<accession>A0ABP0HF47</accession>
<gene>
    <name evidence="5" type="ORF">SCF082_LOCUS1527</name>
</gene>
<reference evidence="5 6" key="1">
    <citation type="submission" date="2024-02" db="EMBL/GenBank/DDBJ databases">
        <authorList>
            <person name="Chen Y."/>
            <person name="Shah S."/>
            <person name="Dougan E. K."/>
            <person name="Thang M."/>
            <person name="Chan C."/>
        </authorList>
    </citation>
    <scope>NUCLEOTIDE SEQUENCE [LARGE SCALE GENOMIC DNA]</scope>
</reference>
<comment type="caution">
    <text evidence="5">The sequence shown here is derived from an EMBL/GenBank/DDBJ whole genome shotgun (WGS) entry which is preliminary data.</text>
</comment>
<dbReference type="InterPro" id="IPR011992">
    <property type="entry name" value="EF-hand-dom_pair"/>
</dbReference>
<evidence type="ECO:0000256" key="3">
    <source>
        <dbReference type="SAM" id="SignalP"/>
    </source>
</evidence>
<feature type="domain" description="EF-hand" evidence="4">
    <location>
        <begin position="338"/>
        <end position="373"/>
    </location>
</feature>
<dbReference type="InterPro" id="IPR018247">
    <property type="entry name" value="EF_Hand_1_Ca_BS"/>
</dbReference>
<evidence type="ECO:0000313" key="5">
    <source>
        <dbReference type="EMBL" id="CAK8988782.1"/>
    </source>
</evidence>
<evidence type="ECO:0000256" key="1">
    <source>
        <dbReference type="ARBA" id="ARBA00022837"/>
    </source>
</evidence>
<dbReference type="Gene3D" id="1.10.238.10">
    <property type="entry name" value="EF-hand"/>
    <property type="match status" value="1"/>
</dbReference>
<feature type="region of interest" description="Disordered" evidence="2">
    <location>
        <begin position="270"/>
        <end position="304"/>
    </location>
</feature>
<feature type="compositionally biased region" description="Basic and acidic residues" evidence="2">
    <location>
        <begin position="292"/>
        <end position="304"/>
    </location>
</feature>
<dbReference type="PROSITE" id="PS50222">
    <property type="entry name" value="EF_HAND_2"/>
    <property type="match status" value="1"/>
</dbReference>
<evidence type="ECO:0000256" key="2">
    <source>
        <dbReference type="SAM" id="MobiDB-lite"/>
    </source>
</evidence>
<dbReference type="EMBL" id="CAXAMM010000758">
    <property type="protein sequence ID" value="CAK8988782.1"/>
    <property type="molecule type" value="Genomic_DNA"/>
</dbReference>
<feature type="signal peptide" evidence="3">
    <location>
        <begin position="1"/>
        <end position="23"/>
    </location>
</feature>
<evidence type="ECO:0000313" key="6">
    <source>
        <dbReference type="Proteomes" id="UP001642464"/>
    </source>
</evidence>
<evidence type="ECO:0000259" key="4">
    <source>
        <dbReference type="PROSITE" id="PS50222"/>
    </source>
</evidence>
<dbReference type="SUPFAM" id="SSF47473">
    <property type="entry name" value="EF-hand"/>
    <property type="match status" value="1"/>
</dbReference>
<dbReference type="Proteomes" id="UP001642464">
    <property type="component" value="Unassembled WGS sequence"/>
</dbReference>
<proteinExistence type="predicted"/>
<feature type="chain" id="PRO_5045194434" description="EF-hand domain-containing protein" evidence="3">
    <location>
        <begin position="24"/>
        <end position="424"/>
    </location>
</feature>
<organism evidence="5 6">
    <name type="scientific">Durusdinium trenchii</name>
    <dbReference type="NCBI Taxonomy" id="1381693"/>
    <lineage>
        <taxon>Eukaryota</taxon>
        <taxon>Sar</taxon>
        <taxon>Alveolata</taxon>
        <taxon>Dinophyceae</taxon>
        <taxon>Suessiales</taxon>
        <taxon>Symbiodiniaceae</taxon>
        <taxon>Durusdinium</taxon>
    </lineage>
</organism>
<feature type="compositionally biased region" description="Basic and acidic residues" evidence="2">
    <location>
        <begin position="273"/>
        <end position="285"/>
    </location>
</feature>
<dbReference type="InterPro" id="IPR002048">
    <property type="entry name" value="EF_hand_dom"/>
</dbReference>